<feature type="compositionally biased region" description="Polar residues" evidence="7">
    <location>
        <begin position="429"/>
        <end position="439"/>
    </location>
</feature>
<dbReference type="SUPFAM" id="SSF54160">
    <property type="entry name" value="Chromo domain-like"/>
    <property type="match status" value="1"/>
</dbReference>
<feature type="compositionally biased region" description="Polar residues" evidence="7">
    <location>
        <begin position="372"/>
        <end position="382"/>
    </location>
</feature>
<proteinExistence type="predicted"/>
<feature type="domain" description="MRG" evidence="8">
    <location>
        <begin position="149"/>
        <end position="535"/>
    </location>
</feature>
<dbReference type="InterPro" id="IPR038217">
    <property type="entry name" value="MRG_C_sf"/>
</dbReference>
<evidence type="ECO:0000313" key="10">
    <source>
        <dbReference type="EMBL" id="GFS64153.1"/>
    </source>
</evidence>
<feature type="domain" description="MSL3 chromodomain-like" evidence="9">
    <location>
        <begin position="24"/>
        <end position="100"/>
    </location>
</feature>
<dbReference type="FunFam" id="2.30.30.140:FF:000042">
    <property type="entry name" value="male-specific lethal 3 homolog"/>
    <property type="match status" value="1"/>
</dbReference>
<evidence type="ECO:0000256" key="5">
    <source>
        <dbReference type="ARBA" id="ARBA00023242"/>
    </source>
</evidence>
<evidence type="ECO:0000256" key="3">
    <source>
        <dbReference type="ARBA" id="ARBA00023015"/>
    </source>
</evidence>
<keyword evidence="4" id="KW-0804">Transcription</keyword>
<dbReference type="InterPro" id="IPR053820">
    <property type="entry name" value="MSL3_chromo-like"/>
</dbReference>
<dbReference type="Pfam" id="PF05712">
    <property type="entry name" value="MRG"/>
    <property type="match status" value="1"/>
</dbReference>
<evidence type="ECO:0000256" key="7">
    <source>
        <dbReference type="SAM" id="MobiDB-lite"/>
    </source>
</evidence>
<evidence type="ECO:0000313" key="11">
    <source>
        <dbReference type="Proteomes" id="UP000886998"/>
    </source>
</evidence>
<name>A0A8X6JEI5_9ARAC</name>
<dbReference type="Gene3D" id="1.10.274.30">
    <property type="entry name" value="MRG domain"/>
    <property type="match status" value="2"/>
</dbReference>
<dbReference type="Proteomes" id="UP000886998">
    <property type="component" value="Unassembled WGS sequence"/>
</dbReference>
<keyword evidence="5" id="KW-0539">Nucleus</keyword>
<dbReference type="InterPro" id="IPR016197">
    <property type="entry name" value="Chromo-like_dom_sf"/>
</dbReference>
<comment type="subcellular location">
    <subcellularLocation>
        <location evidence="1">Nucleus</location>
    </subcellularLocation>
</comment>
<feature type="region of interest" description="Disordered" evidence="7">
    <location>
        <begin position="319"/>
        <end position="455"/>
    </location>
</feature>
<evidence type="ECO:0000259" key="8">
    <source>
        <dbReference type="Pfam" id="PF05712"/>
    </source>
</evidence>
<gene>
    <name evidence="10" type="primary">Msl3</name>
    <name evidence="10" type="ORF">TNIN_369502</name>
</gene>
<dbReference type="PANTHER" id="PTHR10880">
    <property type="entry name" value="MORTALITY FACTOR 4-LIKE PROTEIN"/>
    <property type="match status" value="1"/>
</dbReference>
<dbReference type="GO" id="GO:0072487">
    <property type="term" value="C:MSL complex"/>
    <property type="evidence" value="ECO:0007669"/>
    <property type="project" value="TreeGrafter"/>
</dbReference>
<dbReference type="GO" id="GO:0006355">
    <property type="term" value="P:regulation of DNA-templated transcription"/>
    <property type="evidence" value="ECO:0007669"/>
    <property type="project" value="InterPro"/>
</dbReference>
<protein>
    <recommendedName>
        <fullName evidence="6">Protein male-specific lethal-3</fullName>
    </recommendedName>
</protein>
<dbReference type="Gene3D" id="2.30.30.140">
    <property type="match status" value="1"/>
</dbReference>
<dbReference type="PROSITE" id="PS51640">
    <property type="entry name" value="MRG"/>
    <property type="match status" value="1"/>
</dbReference>
<reference evidence="10" key="1">
    <citation type="submission" date="2020-08" db="EMBL/GenBank/DDBJ databases">
        <title>Multicomponent nature underlies the extraordinary mechanical properties of spider dragline silk.</title>
        <authorList>
            <person name="Kono N."/>
            <person name="Nakamura H."/>
            <person name="Mori M."/>
            <person name="Yoshida Y."/>
            <person name="Ohtoshi R."/>
            <person name="Malay A.D."/>
            <person name="Moran D.A.P."/>
            <person name="Tomita M."/>
            <person name="Numata K."/>
            <person name="Arakawa K."/>
        </authorList>
    </citation>
    <scope>NUCLEOTIDE SEQUENCE</scope>
</reference>
<feature type="region of interest" description="Disordered" evidence="7">
    <location>
        <begin position="128"/>
        <end position="157"/>
    </location>
</feature>
<dbReference type="GO" id="GO:0035267">
    <property type="term" value="C:NuA4 histone acetyltransferase complex"/>
    <property type="evidence" value="ECO:0007669"/>
    <property type="project" value="TreeGrafter"/>
</dbReference>
<organism evidence="10 11">
    <name type="scientific">Trichonephila inaurata madagascariensis</name>
    <dbReference type="NCBI Taxonomy" id="2747483"/>
    <lineage>
        <taxon>Eukaryota</taxon>
        <taxon>Metazoa</taxon>
        <taxon>Ecdysozoa</taxon>
        <taxon>Arthropoda</taxon>
        <taxon>Chelicerata</taxon>
        <taxon>Arachnida</taxon>
        <taxon>Araneae</taxon>
        <taxon>Araneomorphae</taxon>
        <taxon>Entelegynae</taxon>
        <taxon>Araneoidea</taxon>
        <taxon>Nephilidae</taxon>
        <taxon>Trichonephila</taxon>
        <taxon>Trichonephila inaurata</taxon>
    </lineage>
</organism>
<comment type="caution">
    <text evidence="10">The sequence shown here is derived from an EMBL/GenBank/DDBJ whole genome shotgun (WGS) entry which is preliminary data.</text>
</comment>
<dbReference type="EMBL" id="BMAV01028008">
    <property type="protein sequence ID" value="GFS64153.1"/>
    <property type="molecule type" value="Genomic_DNA"/>
</dbReference>
<accession>A0A8X6JEI5</accession>
<keyword evidence="3" id="KW-0805">Transcription regulation</keyword>
<feature type="compositionally biased region" description="Low complexity" evidence="7">
    <location>
        <begin position="440"/>
        <end position="455"/>
    </location>
</feature>
<dbReference type="GO" id="GO:0006325">
    <property type="term" value="P:chromatin organization"/>
    <property type="evidence" value="ECO:0007669"/>
    <property type="project" value="UniProtKB-KW"/>
</dbReference>
<dbReference type="InterPro" id="IPR008676">
    <property type="entry name" value="MRG"/>
</dbReference>
<evidence type="ECO:0000256" key="2">
    <source>
        <dbReference type="ARBA" id="ARBA00022853"/>
    </source>
</evidence>
<keyword evidence="2" id="KW-0156">Chromatin regulator</keyword>
<dbReference type="PANTHER" id="PTHR10880:SF15">
    <property type="entry name" value="MSL COMPLEX SUBUNIT 3"/>
    <property type="match status" value="1"/>
</dbReference>
<sequence>MGQGSRNSSNKKMGVATRGVKFKFSAGERVLCYEPDPTKAKVLYESKVLDLVVSRDERGRKVPEYLIHFYGWNSSWDRCVREEFILPYTEENQELQSKLANEAALSMYVKGKRKSKLPPLIKETLNKKLCNDNGNKNSENKDSSHSGSDTESSEDDIEKDVSINIPDVLKLQLEEDWREITKKNKLIKLPCQPNIITILEGFVKHLAAKLLCASPPRIGTQHLSEEVKHKLNLCKETMDGLRVYFDFTLPHLLLYCQEKKQYYTDGMSCLPLSNSAREIPETTLKIEVGISNELVTPKMEVLPSPVRVQKGRHSKIVKTYPVIKTEAPSSPETKTPEEKCFKKPIRGRPRLASTRILRSSDKTKQSPAVEVSSATTNQSSTPDVKPFPEPGPSVETRVTRKSLQQTLSSPPPPPTNIDVSIHSPPPITSEKNSTAEKSLTVSHCPSTDSSSHSTFSTSKLGQQYHLINNASMLQDVLTWHILPQHFYEQIPAAPSLIYGAQHLLRLFVKLPDLLSKMSMSSQKSQTLVCILESFLILTSSDSIKGPIEKVYKTAKAMKIYSNKIVQIDNEDLQTLALSEICMSKKLAGSYHCSYVGVLCRCYSKKTMAQDEKPNSINSSKESFAWHLLGNGR</sequence>
<evidence type="ECO:0000256" key="6">
    <source>
        <dbReference type="ARBA" id="ARBA00069454"/>
    </source>
</evidence>
<evidence type="ECO:0000259" key="9">
    <source>
        <dbReference type="Pfam" id="PF22732"/>
    </source>
</evidence>
<dbReference type="OrthoDB" id="10044771at2759"/>
<dbReference type="AlphaFoldDB" id="A0A8X6JEI5"/>
<evidence type="ECO:0000256" key="1">
    <source>
        <dbReference type="ARBA" id="ARBA00004123"/>
    </source>
</evidence>
<dbReference type="Pfam" id="PF22732">
    <property type="entry name" value="MSL3_chromo-like"/>
    <property type="match status" value="1"/>
</dbReference>
<dbReference type="GO" id="GO:0005634">
    <property type="term" value="C:nucleus"/>
    <property type="evidence" value="ECO:0007669"/>
    <property type="project" value="UniProtKB-SubCell"/>
</dbReference>
<evidence type="ECO:0000256" key="4">
    <source>
        <dbReference type="ARBA" id="ARBA00023163"/>
    </source>
</evidence>
<keyword evidence="11" id="KW-1185">Reference proteome</keyword>
<dbReference type="InterPro" id="IPR026541">
    <property type="entry name" value="MRG_dom"/>
</dbReference>